<keyword evidence="6" id="KW-0732">Signal</keyword>
<dbReference type="GO" id="GO:0016020">
    <property type="term" value="C:membrane"/>
    <property type="evidence" value="ECO:0007669"/>
    <property type="project" value="InterPro"/>
</dbReference>
<dbReference type="GO" id="GO:0012505">
    <property type="term" value="C:endomembrane system"/>
    <property type="evidence" value="ECO:0007669"/>
    <property type="project" value="UniProtKB-SubCell"/>
</dbReference>
<dbReference type="Gene3D" id="2.60.120.260">
    <property type="entry name" value="Galactose-binding domain-like"/>
    <property type="match status" value="1"/>
</dbReference>
<reference evidence="8 9" key="1">
    <citation type="submission" date="2015-03" db="EMBL/GenBank/DDBJ databases">
        <authorList>
            <person name="Radwan O."/>
            <person name="Al-Naeli F.A."/>
            <person name="Rendon G.A."/>
            <person name="Fields C."/>
        </authorList>
    </citation>
    <scope>NUCLEOTIDE SEQUENCE [LARGE SCALE GENOMIC DNA]</scope>
    <source>
        <strain evidence="8">CR-DP1</strain>
    </source>
</reference>
<name>A0A0F4ZFW0_9PEZI</name>
<dbReference type="FunFam" id="2.60.120.260:FF:000082">
    <property type="entry name" value="Sad1/UNC domain protein"/>
    <property type="match status" value="1"/>
</dbReference>
<proteinExistence type="predicted"/>
<feature type="region of interest" description="Disordered" evidence="5">
    <location>
        <begin position="139"/>
        <end position="166"/>
    </location>
</feature>
<comment type="caution">
    <text evidence="8">The sequence shown here is derived from an EMBL/GenBank/DDBJ whole genome shotgun (WGS) entry which is preliminary data.</text>
</comment>
<dbReference type="SUPFAM" id="SSF49785">
    <property type="entry name" value="Galactose-binding domain-like"/>
    <property type="match status" value="1"/>
</dbReference>
<feature type="region of interest" description="Disordered" evidence="5">
    <location>
        <begin position="339"/>
        <end position="369"/>
    </location>
</feature>
<feature type="chain" id="PRO_5002482784" description="SUN domain-containing protein" evidence="6">
    <location>
        <begin position="19"/>
        <end position="855"/>
    </location>
</feature>
<dbReference type="Proteomes" id="UP000033483">
    <property type="component" value="Unassembled WGS sequence"/>
</dbReference>
<keyword evidence="9" id="KW-1185">Reference proteome</keyword>
<evidence type="ECO:0000256" key="1">
    <source>
        <dbReference type="ARBA" id="ARBA00004308"/>
    </source>
</evidence>
<comment type="subcellular location">
    <subcellularLocation>
        <location evidence="1">Endomembrane system</location>
    </subcellularLocation>
</comment>
<dbReference type="OrthoDB" id="266334at2759"/>
<feature type="compositionally biased region" description="Low complexity" evidence="5">
    <location>
        <begin position="539"/>
        <end position="549"/>
    </location>
</feature>
<evidence type="ECO:0000256" key="4">
    <source>
        <dbReference type="ARBA" id="ARBA00023136"/>
    </source>
</evidence>
<feature type="compositionally biased region" description="Low complexity" evidence="5">
    <location>
        <begin position="797"/>
        <end position="808"/>
    </location>
</feature>
<feature type="compositionally biased region" description="Low complexity" evidence="5">
    <location>
        <begin position="141"/>
        <end position="166"/>
    </location>
</feature>
<feature type="region of interest" description="Disordered" evidence="5">
    <location>
        <begin position="539"/>
        <end position="599"/>
    </location>
</feature>
<feature type="compositionally biased region" description="Polar residues" evidence="5">
    <location>
        <begin position="550"/>
        <end position="593"/>
    </location>
</feature>
<dbReference type="InterPro" id="IPR008979">
    <property type="entry name" value="Galactose-bd-like_sf"/>
</dbReference>
<gene>
    <name evidence="8" type="ORF">TD95_001607</name>
</gene>
<feature type="compositionally biased region" description="Acidic residues" evidence="5">
    <location>
        <begin position="343"/>
        <end position="366"/>
    </location>
</feature>
<feature type="signal peptide" evidence="6">
    <location>
        <begin position="1"/>
        <end position="18"/>
    </location>
</feature>
<evidence type="ECO:0000256" key="3">
    <source>
        <dbReference type="ARBA" id="ARBA00022989"/>
    </source>
</evidence>
<feature type="region of interest" description="Disordered" evidence="5">
    <location>
        <begin position="794"/>
        <end position="855"/>
    </location>
</feature>
<dbReference type="AlphaFoldDB" id="A0A0F4ZFW0"/>
<dbReference type="Pfam" id="PF07738">
    <property type="entry name" value="Sad1_UNC"/>
    <property type="match status" value="1"/>
</dbReference>
<dbReference type="EMBL" id="LAEV01000801">
    <property type="protein sequence ID" value="KKA29484.1"/>
    <property type="molecule type" value="Genomic_DNA"/>
</dbReference>
<keyword evidence="4" id="KW-0472">Membrane</keyword>
<dbReference type="PANTHER" id="PTHR12953">
    <property type="entry name" value="MEMBRANE PROTEIN CH1 RELATED"/>
    <property type="match status" value="1"/>
</dbReference>
<evidence type="ECO:0000313" key="8">
    <source>
        <dbReference type="EMBL" id="KKA29484.1"/>
    </source>
</evidence>
<keyword evidence="2" id="KW-0812">Transmembrane</keyword>
<evidence type="ECO:0000256" key="6">
    <source>
        <dbReference type="SAM" id="SignalP"/>
    </source>
</evidence>
<dbReference type="InterPro" id="IPR012919">
    <property type="entry name" value="SUN_dom"/>
</dbReference>
<keyword evidence="3" id="KW-1133">Transmembrane helix</keyword>
<evidence type="ECO:0000256" key="5">
    <source>
        <dbReference type="SAM" id="MobiDB-lite"/>
    </source>
</evidence>
<sequence length="855" mass="95580">MYQRFDFSLLFLFPLIAASTDKAVDHISRCPRPDNNILSLFFLQCPVDYSNPHILSATDASHTSNLPSETYPFTAASYSDILLHGLNDDDSPFLLPFEEWKDHILRKRNDINAEVSDDPLFFQRPSTTLSDLQTGSLDPVQAAASPQPSLSSTWPESSSLPETPSTTANTIDEVKLQHHPSKDAGKTCKERFSYSSFDAGATVLKTTKGAKNAKAILRENKDSYMLIECATKNKFVVIELSDDILVDTVVIANFEFFSSMVRRFRVSASDRYPIKTDKWVDLGTFEARNSRDIQAFLVRNPKIYARYVRIEFLTHYGNEYYCPLSLVRIHGTTMIESWKETEGSGDDSLTLDEEAHEEDEEVAEENGQERLKAEPVVPELLHKAGQPAELLDEPELLHKVQDQDAPYSTIRVTQVAEAGTSREPVEPATPAETMATQSIVAQSEPKPIASGVRWNDYHVSPNMALPDHIFKTSALCSTQLVSTDVTQDQATNISFTTLSTISASDSISKLAMKPSPHQPYANATTTAFGFRTTYSKIRTTSTSKSETTTLANSTVTQGHSSAASLENGSPISGSTTAGAKSADSQPRSKSASTPPSPVVQESFFKSISKRLQHLEMNVTLSTRYLEEQSRYIHQAIEAVDRQQRTKADQLIATLNTTIMQELRTLRTQYDQMWESTVISREAQREQYEREMLAMGARLNVLAEEVVFQKRMSIGQSILLLSCLVLVIFSRSVITPPMEWSQFSRNQSRRGRARLLRRTSRSFSAIRESAQEGYLGEQMSQWQDGNAEYEQVQHHQISLSESAESSSDEVMQQEVTLGHELRSKSSQGHLQRRSTSVAVSESSRKPLPALPEYPDQ</sequence>
<dbReference type="GO" id="GO:0005737">
    <property type="term" value="C:cytoplasm"/>
    <property type="evidence" value="ECO:0007669"/>
    <property type="project" value="TreeGrafter"/>
</dbReference>
<accession>A0A0F4ZFW0</accession>
<dbReference type="GO" id="GO:0034975">
    <property type="term" value="P:protein folding in endoplasmic reticulum"/>
    <property type="evidence" value="ECO:0007669"/>
    <property type="project" value="TreeGrafter"/>
</dbReference>
<evidence type="ECO:0000259" key="7">
    <source>
        <dbReference type="PROSITE" id="PS51469"/>
    </source>
</evidence>
<evidence type="ECO:0000313" key="9">
    <source>
        <dbReference type="Proteomes" id="UP000033483"/>
    </source>
</evidence>
<dbReference type="PANTHER" id="PTHR12953:SF0">
    <property type="entry name" value="SUN DOMAIN-CONTAINING OSSIFICATION FACTOR"/>
    <property type="match status" value="1"/>
</dbReference>
<dbReference type="PROSITE" id="PS51469">
    <property type="entry name" value="SUN"/>
    <property type="match status" value="1"/>
</dbReference>
<evidence type="ECO:0000256" key="2">
    <source>
        <dbReference type="ARBA" id="ARBA00022692"/>
    </source>
</evidence>
<dbReference type="InterPro" id="IPR045120">
    <property type="entry name" value="Suco/Slp1-like"/>
</dbReference>
<feature type="compositionally biased region" description="Polar residues" evidence="5">
    <location>
        <begin position="823"/>
        <end position="840"/>
    </location>
</feature>
<feature type="domain" description="SUN" evidence="7">
    <location>
        <begin position="150"/>
        <end position="334"/>
    </location>
</feature>
<organism evidence="8 9">
    <name type="scientific">Thielaviopsis punctulata</name>
    <dbReference type="NCBI Taxonomy" id="72032"/>
    <lineage>
        <taxon>Eukaryota</taxon>
        <taxon>Fungi</taxon>
        <taxon>Dikarya</taxon>
        <taxon>Ascomycota</taxon>
        <taxon>Pezizomycotina</taxon>
        <taxon>Sordariomycetes</taxon>
        <taxon>Hypocreomycetidae</taxon>
        <taxon>Microascales</taxon>
        <taxon>Ceratocystidaceae</taxon>
        <taxon>Thielaviopsis</taxon>
    </lineage>
</organism>
<protein>
    <recommendedName>
        <fullName evidence="7">SUN domain-containing protein</fullName>
    </recommendedName>
</protein>